<reference evidence="1 2" key="1">
    <citation type="journal article" date="2013" name="Genome Biol.">
        <title>The genome sequence of the most widely cultivated cacao type and its use to identify candidate genes regulating pod color.</title>
        <authorList>
            <person name="Motamayor J.C."/>
            <person name="Mockaitis K."/>
            <person name="Schmutz J."/>
            <person name="Haiminen N."/>
            <person name="Iii D.L."/>
            <person name="Cornejo O."/>
            <person name="Findley S.D."/>
            <person name="Zheng P."/>
            <person name="Utro F."/>
            <person name="Royaert S."/>
            <person name="Saski C."/>
            <person name="Jenkins J."/>
            <person name="Podicheti R."/>
            <person name="Zhao M."/>
            <person name="Scheffler B.E."/>
            <person name="Stack J.C."/>
            <person name="Feltus F.A."/>
            <person name="Mustiga G.M."/>
            <person name="Amores F."/>
            <person name="Phillips W."/>
            <person name="Marelli J.P."/>
            <person name="May G.D."/>
            <person name="Shapiro H."/>
            <person name="Ma J."/>
            <person name="Bustamante C.D."/>
            <person name="Schnell R.J."/>
            <person name="Main D."/>
            <person name="Gilbert D."/>
            <person name="Parida L."/>
            <person name="Kuhn D.N."/>
        </authorList>
    </citation>
    <scope>NUCLEOTIDE SEQUENCE [LARGE SCALE GENOMIC DNA]</scope>
    <source>
        <strain evidence="2">cv. Matina 1-6</strain>
    </source>
</reference>
<name>A0A061DPE0_THECC</name>
<dbReference type="Gramene" id="EOX94575">
    <property type="protein sequence ID" value="EOX94575"/>
    <property type="gene ID" value="TCM_004208"/>
</dbReference>
<keyword evidence="2" id="KW-1185">Reference proteome</keyword>
<dbReference type="InParanoid" id="A0A061DPE0"/>
<evidence type="ECO:0000313" key="1">
    <source>
        <dbReference type="EMBL" id="EOX94575.1"/>
    </source>
</evidence>
<accession>A0A061DPE0</accession>
<dbReference type="AlphaFoldDB" id="A0A061DPE0"/>
<protein>
    <submittedName>
        <fullName evidence="1">Uncharacterized protein</fullName>
    </submittedName>
</protein>
<proteinExistence type="predicted"/>
<dbReference type="HOGENOM" id="CLU_1941882_0_0_1"/>
<evidence type="ECO:0000313" key="2">
    <source>
        <dbReference type="Proteomes" id="UP000026915"/>
    </source>
</evidence>
<organism evidence="1 2">
    <name type="scientific">Theobroma cacao</name>
    <name type="common">Cacao</name>
    <name type="synonym">Cocoa</name>
    <dbReference type="NCBI Taxonomy" id="3641"/>
    <lineage>
        <taxon>Eukaryota</taxon>
        <taxon>Viridiplantae</taxon>
        <taxon>Streptophyta</taxon>
        <taxon>Embryophyta</taxon>
        <taxon>Tracheophyta</taxon>
        <taxon>Spermatophyta</taxon>
        <taxon>Magnoliopsida</taxon>
        <taxon>eudicotyledons</taxon>
        <taxon>Gunneridae</taxon>
        <taxon>Pentapetalae</taxon>
        <taxon>rosids</taxon>
        <taxon>malvids</taxon>
        <taxon>Malvales</taxon>
        <taxon>Malvaceae</taxon>
        <taxon>Byttnerioideae</taxon>
        <taxon>Theobroma</taxon>
    </lineage>
</organism>
<dbReference type="EMBL" id="CM001879">
    <property type="protein sequence ID" value="EOX94575.1"/>
    <property type="molecule type" value="Genomic_DNA"/>
</dbReference>
<gene>
    <name evidence="1" type="ORF">TCM_004208</name>
</gene>
<dbReference type="Proteomes" id="UP000026915">
    <property type="component" value="Chromosome 1"/>
</dbReference>
<sequence length="130" mass="13906">MICFSWQRRVPGVLFLVRVGKGSWDLGLAHSETLVGSSDQDVSERDGVVGSGGPCFGCLGRHPCVPFGAWEVNGSPCFNGPLSPFVPPEALCGFLGRLSRKGMEQQRLGSVDCIRAVPLTFLIRSGSNLL</sequence>